<evidence type="ECO:0000313" key="9">
    <source>
        <dbReference type="Proteomes" id="UP000502706"/>
    </source>
</evidence>
<dbReference type="InterPro" id="IPR011032">
    <property type="entry name" value="GroES-like_sf"/>
</dbReference>
<keyword evidence="3 5" id="KW-0862">Zinc</keyword>
<dbReference type="GO" id="GO:0016491">
    <property type="term" value="F:oxidoreductase activity"/>
    <property type="evidence" value="ECO:0007669"/>
    <property type="project" value="UniProtKB-KW"/>
</dbReference>
<dbReference type="GO" id="GO:0008270">
    <property type="term" value="F:zinc ion binding"/>
    <property type="evidence" value="ECO:0007669"/>
    <property type="project" value="InterPro"/>
</dbReference>
<dbReference type="RefSeq" id="WP_166396951.1">
    <property type="nucleotide sequence ID" value="NZ_CP045121.1"/>
</dbReference>
<dbReference type="PROSITE" id="PS00059">
    <property type="entry name" value="ADH_ZINC"/>
    <property type="match status" value="1"/>
</dbReference>
<name>A0A6G8PYS5_9ACTN</name>
<dbReference type="EMBL" id="CP045121">
    <property type="protein sequence ID" value="QIN79287.1"/>
    <property type="molecule type" value="Genomic_DNA"/>
</dbReference>
<evidence type="ECO:0000259" key="7">
    <source>
        <dbReference type="Pfam" id="PF08240"/>
    </source>
</evidence>
<sequence>MRATVFHAPGDVRVENVPDPRIEQGTDAVVRVTHACVCGSDLWFYRGISRWEEGYRCGHEWMGIVEDVGSEVTSVKPGDRVLSPFAFSDGECEYCLKGLQTSCVHGGFWGGADSDGGQGEAVRAPLADGTLVKIPEVVADDEALLKSILPLTDVMGTGHHAAVAAGVRAGGTAAVVGDGAVGLCGVLSARRLGAERIIILGHREDRLEVARRFGATDVVTARDEAAVEEVLEMTGGGAEAVLECVGVKSSMDSAIGVARPGGTVGFVGVPQGSEELNLGRMFGSNIALRGGVAPVRAYIPELLDDVLAGTLDPSPVLDLTVDLDGVPEGYAAMDERRAIKAMVRVR</sequence>
<gene>
    <name evidence="8" type="ORF">GBA65_13085</name>
</gene>
<dbReference type="Pfam" id="PF08240">
    <property type="entry name" value="ADH_N"/>
    <property type="match status" value="1"/>
</dbReference>
<dbReference type="CDD" id="cd08287">
    <property type="entry name" value="FDH_like_ADH3"/>
    <property type="match status" value="1"/>
</dbReference>
<proteinExistence type="inferred from homology"/>
<dbReference type="Pfam" id="PF00107">
    <property type="entry name" value="ADH_zinc_N"/>
    <property type="match status" value="1"/>
</dbReference>
<evidence type="ECO:0000256" key="3">
    <source>
        <dbReference type="ARBA" id="ARBA00022833"/>
    </source>
</evidence>
<dbReference type="KEGG" id="rmar:GBA65_13085"/>
<evidence type="ECO:0000256" key="4">
    <source>
        <dbReference type="ARBA" id="ARBA00023002"/>
    </source>
</evidence>
<dbReference type="Proteomes" id="UP000502706">
    <property type="component" value="Chromosome"/>
</dbReference>
<dbReference type="PANTHER" id="PTHR42813:SF2">
    <property type="entry name" value="DEHYDROGENASE, ZINC-CONTAINING, PUTATIVE (AFU_ORTHOLOGUE AFUA_2G02810)-RELATED"/>
    <property type="match status" value="1"/>
</dbReference>
<dbReference type="SUPFAM" id="SSF51735">
    <property type="entry name" value="NAD(P)-binding Rossmann-fold domains"/>
    <property type="match status" value="1"/>
</dbReference>
<dbReference type="AlphaFoldDB" id="A0A6G8PYS5"/>
<keyword evidence="4" id="KW-0560">Oxidoreductase</keyword>
<dbReference type="Gene3D" id="3.90.180.10">
    <property type="entry name" value="Medium-chain alcohol dehydrogenases, catalytic domain"/>
    <property type="match status" value="1"/>
</dbReference>
<evidence type="ECO:0000259" key="6">
    <source>
        <dbReference type="Pfam" id="PF00107"/>
    </source>
</evidence>
<dbReference type="InterPro" id="IPR036291">
    <property type="entry name" value="NAD(P)-bd_dom_sf"/>
</dbReference>
<reference evidence="8 9" key="1">
    <citation type="submission" date="2019-10" db="EMBL/GenBank/DDBJ databases">
        <title>Rubrobacter sp nov SCSIO 52915 isolated from a deep-sea sediment in the South China Sea.</title>
        <authorList>
            <person name="Chen R.W."/>
        </authorList>
    </citation>
    <scope>NUCLEOTIDE SEQUENCE [LARGE SCALE GENOMIC DNA]</scope>
    <source>
        <strain evidence="8 9">SCSIO 52915</strain>
    </source>
</reference>
<dbReference type="InterPro" id="IPR002328">
    <property type="entry name" value="ADH_Zn_CS"/>
</dbReference>
<comment type="cofactor">
    <cofactor evidence="1 5">
        <name>Zn(2+)</name>
        <dbReference type="ChEBI" id="CHEBI:29105"/>
    </cofactor>
</comment>
<dbReference type="InterPro" id="IPR013154">
    <property type="entry name" value="ADH-like_N"/>
</dbReference>
<comment type="similarity">
    <text evidence="5">Belongs to the zinc-containing alcohol dehydrogenase family.</text>
</comment>
<feature type="domain" description="Alcohol dehydrogenase-like C-terminal" evidence="6">
    <location>
        <begin position="180"/>
        <end position="304"/>
    </location>
</feature>
<organism evidence="8 9">
    <name type="scientific">Rubrobacter marinus</name>
    <dbReference type="NCBI Taxonomy" id="2653852"/>
    <lineage>
        <taxon>Bacteria</taxon>
        <taxon>Bacillati</taxon>
        <taxon>Actinomycetota</taxon>
        <taxon>Rubrobacteria</taxon>
        <taxon>Rubrobacterales</taxon>
        <taxon>Rubrobacteraceae</taxon>
        <taxon>Rubrobacter</taxon>
    </lineage>
</organism>
<dbReference type="InterPro" id="IPR013149">
    <property type="entry name" value="ADH-like_C"/>
</dbReference>
<evidence type="ECO:0000256" key="5">
    <source>
        <dbReference type="RuleBase" id="RU361277"/>
    </source>
</evidence>
<protein>
    <submittedName>
        <fullName evidence="8">Alcohol dehydrogenase catalytic domain-containing protein</fullName>
    </submittedName>
</protein>
<evidence type="ECO:0000256" key="1">
    <source>
        <dbReference type="ARBA" id="ARBA00001947"/>
    </source>
</evidence>
<evidence type="ECO:0000313" key="8">
    <source>
        <dbReference type="EMBL" id="QIN79287.1"/>
    </source>
</evidence>
<keyword evidence="9" id="KW-1185">Reference proteome</keyword>
<keyword evidence="2 5" id="KW-0479">Metal-binding</keyword>
<feature type="domain" description="Alcohol dehydrogenase-like N-terminal" evidence="7">
    <location>
        <begin position="26"/>
        <end position="135"/>
    </location>
</feature>
<dbReference type="SUPFAM" id="SSF50129">
    <property type="entry name" value="GroES-like"/>
    <property type="match status" value="1"/>
</dbReference>
<dbReference type="PANTHER" id="PTHR42813">
    <property type="entry name" value="ZINC-TYPE ALCOHOL DEHYDROGENASE-LIKE"/>
    <property type="match status" value="1"/>
</dbReference>
<accession>A0A6G8PYS5</accession>
<evidence type="ECO:0000256" key="2">
    <source>
        <dbReference type="ARBA" id="ARBA00022723"/>
    </source>
</evidence>
<dbReference type="Gene3D" id="3.40.50.720">
    <property type="entry name" value="NAD(P)-binding Rossmann-like Domain"/>
    <property type="match status" value="1"/>
</dbReference>